<evidence type="ECO:0008006" key="4">
    <source>
        <dbReference type="Google" id="ProtNLM"/>
    </source>
</evidence>
<keyword evidence="1" id="KW-0732">Signal</keyword>
<evidence type="ECO:0000256" key="1">
    <source>
        <dbReference type="SAM" id="SignalP"/>
    </source>
</evidence>
<reference evidence="2 3" key="1">
    <citation type="journal article" date="2010" name="Stand. Genomic Sci.">
        <title>Complete genome sequence of Haliangium ochraceum type strain (SMP-2).</title>
        <authorList>
            <consortium name="US DOE Joint Genome Institute (JGI-PGF)"/>
            <person name="Ivanova N."/>
            <person name="Daum C."/>
            <person name="Lang E."/>
            <person name="Abt B."/>
            <person name="Kopitz M."/>
            <person name="Saunders E."/>
            <person name="Lapidus A."/>
            <person name="Lucas S."/>
            <person name="Glavina Del Rio T."/>
            <person name="Nolan M."/>
            <person name="Tice H."/>
            <person name="Copeland A."/>
            <person name="Cheng J.F."/>
            <person name="Chen F."/>
            <person name="Bruce D."/>
            <person name="Goodwin L."/>
            <person name="Pitluck S."/>
            <person name="Mavromatis K."/>
            <person name="Pati A."/>
            <person name="Mikhailova N."/>
            <person name="Chen A."/>
            <person name="Palaniappan K."/>
            <person name="Land M."/>
            <person name="Hauser L."/>
            <person name="Chang Y.J."/>
            <person name="Jeffries C.D."/>
            <person name="Detter J.C."/>
            <person name="Brettin T."/>
            <person name="Rohde M."/>
            <person name="Goker M."/>
            <person name="Bristow J."/>
            <person name="Markowitz V."/>
            <person name="Eisen J.A."/>
            <person name="Hugenholtz P."/>
            <person name="Kyrpides N.C."/>
            <person name="Klenk H.P."/>
        </authorList>
    </citation>
    <scope>NUCLEOTIDE SEQUENCE [LARGE SCALE GENOMIC DNA]</scope>
    <source>
        <strain evidence="3">DSM 14365 / CIP 107738 / JCM 11303 / AJ 13395 / SMP-2</strain>
    </source>
</reference>
<evidence type="ECO:0000313" key="3">
    <source>
        <dbReference type="Proteomes" id="UP000001880"/>
    </source>
</evidence>
<feature type="signal peptide" evidence="1">
    <location>
        <begin position="1"/>
        <end position="28"/>
    </location>
</feature>
<keyword evidence="3" id="KW-1185">Reference proteome</keyword>
<dbReference type="Proteomes" id="UP000001880">
    <property type="component" value="Chromosome"/>
</dbReference>
<protein>
    <recommendedName>
        <fullName evidence="4">Outer membrane protein beta-barrel domain-containing protein</fullName>
    </recommendedName>
</protein>
<dbReference type="AlphaFoldDB" id="D0LXJ2"/>
<dbReference type="KEGG" id="hoh:Hoch_5262"/>
<feature type="chain" id="PRO_5003011751" description="Outer membrane protein beta-barrel domain-containing protein" evidence="1">
    <location>
        <begin position="29"/>
        <end position="155"/>
    </location>
</feature>
<evidence type="ECO:0000313" key="2">
    <source>
        <dbReference type="EMBL" id="ACY17747.1"/>
    </source>
</evidence>
<name>D0LXJ2_HALO1</name>
<dbReference type="HOGENOM" id="CLU_1693061_0_0_7"/>
<dbReference type="EMBL" id="CP001804">
    <property type="protein sequence ID" value="ACY17747.1"/>
    <property type="molecule type" value="Genomic_DNA"/>
</dbReference>
<proteinExistence type="predicted"/>
<accession>D0LXJ2</accession>
<sequence>MRRTRLFLLVLMVGLVAPALLEQSQAEAQPTLFGIRGGFTDDPDSIFFGGHLAIHPQALRRLRIEPSLELGLNDDLFALRVNGNFKVMFPVGRSVALYPVFGPYLYYASFDGGGDDTEFGLNLGGGVEISGFGFEVSAGLPDYPDFTFTVMYSFL</sequence>
<gene>
    <name evidence="2" type="ordered locus">Hoch_5262</name>
</gene>
<organism evidence="2 3">
    <name type="scientific">Haliangium ochraceum (strain DSM 14365 / JCM 11303 / SMP-2)</name>
    <dbReference type="NCBI Taxonomy" id="502025"/>
    <lineage>
        <taxon>Bacteria</taxon>
        <taxon>Pseudomonadati</taxon>
        <taxon>Myxococcota</taxon>
        <taxon>Polyangia</taxon>
        <taxon>Haliangiales</taxon>
        <taxon>Kofleriaceae</taxon>
        <taxon>Haliangium</taxon>
    </lineage>
</organism>
<dbReference type="RefSeq" id="WP_012830339.1">
    <property type="nucleotide sequence ID" value="NC_013440.1"/>
</dbReference>